<sequence>MYKGRVSFPLFWIIWVSFILISALSIAISTWMNMRNTEAMFINNTYSRTLDRIEFSAERWTVLPHTEYNFRKLTLPLHFLDGTLINNTQESLPLDYAIVSTKTHKINYQTVSQAVGHKIYSPNYALFKRKKSGFIEVYTPLFKTQSFLVWDHINAHQLWVVNTSVTGLQLIIQQSVIHNGIVIALYTFSLVTILSFFFSQRATTLLYQLLSISKFASKEKQEVRKKRTWIKEFDDISRLMWEHQTLVKHLTERDALTGAYNRYALERTMEQHFSLLKDIPTVFVLFDLDHFKELNDTQGHQKGDEALQALTQYLTKLLSDKDVIARLGGDEFVLLLFHTEWSPALERKLVTWVHHSPLASYHLKISMGIVELPSEAEDFPAVYRLADQRLYAAKRAGRNMLTPPHDAPMVSFTSKTHHQDA</sequence>
<dbReference type="SUPFAM" id="SSF55073">
    <property type="entry name" value="Nucleotide cyclase"/>
    <property type="match status" value="1"/>
</dbReference>
<accession>A0A9X2AAV0</accession>
<evidence type="ECO:0000256" key="2">
    <source>
        <dbReference type="SAM" id="Phobius"/>
    </source>
</evidence>
<dbReference type="InterPro" id="IPR043128">
    <property type="entry name" value="Rev_trsase/Diguanyl_cyclase"/>
</dbReference>
<keyword evidence="5" id="KW-1185">Reference proteome</keyword>
<dbReference type="RefSeq" id="WP_241711863.1">
    <property type="nucleotide sequence ID" value="NZ_JALBUF010000001.1"/>
</dbReference>
<feature type="transmembrane region" description="Helical" evidence="2">
    <location>
        <begin position="176"/>
        <end position="198"/>
    </location>
</feature>
<organism evidence="4 5">
    <name type="scientific">Sulfoacidibacillus ferrooxidans</name>
    <dbReference type="NCBI Taxonomy" id="2005001"/>
    <lineage>
        <taxon>Bacteria</taxon>
        <taxon>Bacillati</taxon>
        <taxon>Bacillota</taxon>
        <taxon>Bacilli</taxon>
        <taxon>Bacillales</taxon>
        <taxon>Alicyclobacillaceae</taxon>
        <taxon>Sulfoacidibacillus</taxon>
    </lineage>
</organism>
<dbReference type="Proteomes" id="UP001139263">
    <property type="component" value="Unassembled WGS sequence"/>
</dbReference>
<dbReference type="Gene3D" id="3.30.70.270">
    <property type="match status" value="1"/>
</dbReference>
<dbReference type="AlphaFoldDB" id="A0A9X2AAV0"/>
<evidence type="ECO:0000259" key="3">
    <source>
        <dbReference type="PROSITE" id="PS50887"/>
    </source>
</evidence>
<dbReference type="InterPro" id="IPR000160">
    <property type="entry name" value="GGDEF_dom"/>
</dbReference>
<keyword evidence="2" id="KW-0472">Membrane</keyword>
<dbReference type="CDD" id="cd01949">
    <property type="entry name" value="GGDEF"/>
    <property type="match status" value="1"/>
</dbReference>
<dbReference type="InterPro" id="IPR029787">
    <property type="entry name" value="Nucleotide_cyclase"/>
</dbReference>
<dbReference type="PROSITE" id="PS50887">
    <property type="entry name" value="GGDEF"/>
    <property type="match status" value="1"/>
</dbReference>
<feature type="transmembrane region" description="Helical" evidence="2">
    <location>
        <begin position="12"/>
        <end position="32"/>
    </location>
</feature>
<reference evidence="4" key="1">
    <citation type="submission" date="2022-03" db="EMBL/GenBank/DDBJ databases">
        <title>Draft Genome Sequence of Firmicute Strain S0AB, a Heterotrophic Iron/Sulfur-Oxidizing Extreme Acidophile.</title>
        <authorList>
            <person name="Vergara E."/>
            <person name="Pakostova E."/>
            <person name="Johnson D.B."/>
            <person name="Holmes D.S."/>
        </authorList>
    </citation>
    <scope>NUCLEOTIDE SEQUENCE</scope>
    <source>
        <strain evidence="4">S0AB</strain>
    </source>
</reference>
<dbReference type="NCBIfam" id="TIGR00254">
    <property type="entry name" value="GGDEF"/>
    <property type="match status" value="1"/>
</dbReference>
<keyword evidence="2" id="KW-1133">Transmembrane helix</keyword>
<evidence type="ECO:0000256" key="1">
    <source>
        <dbReference type="SAM" id="MobiDB-lite"/>
    </source>
</evidence>
<gene>
    <name evidence="4" type="ORF">MM817_00517</name>
</gene>
<keyword evidence="2" id="KW-0812">Transmembrane</keyword>
<feature type="domain" description="GGDEF" evidence="3">
    <location>
        <begin position="279"/>
        <end position="406"/>
    </location>
</feature>
<dbReference type="PANTHER" id="PTHR45138">
    <property type="entry name" value="REGULATORY COMPONENTS OF SENSORY TRANSDUCTION SYSTEM"/>
    <property type="match status" value="1"/>
</dbReference>
<dbReference type="EMBL" id="JALBUF010000001">
    <property type="protein sequence ID" value="MCI0182258.1"/>
    <property type="molecule type" value="Genomic_DNA"/>
</dbReference>
<dbReference type="SMART" id="SM00267">
    <property type="entry name" value="GGDEF"/>
    <property type="match status" value="1"/>
</dbReference>
<name>A0A9X2AAV0_9BACL</name>
<dbReference type="Pfam" id="PF00990">
    <property type="entry name" value="GGDEF"/>
    <property type="match status" value="1"/>
</dbReference>
<evidence type="ECO:0000313" key="4">
    <source>
        <dbReference type="EMBL" id="MCI0182258.1"/>
    </source>
</evidence>
<dbReference type="GO" id="GO:0052621">
    <property type="term" value="F:diguanylate cyclase activity"/>
    <property type="evidence" value="ECO:0007669"/>
    <property type="project" value="TreeGrafter"/>
</dbReference>
<evidence type="ECO:0000313" key="5">
    <source>
        <dbReference type="Proteomes" id="UP001139263"/>
    </source>
</evidence>
<proteinExistence type="predicted"/>
<feature type="region of interest" description="Disordered" evidence="1">
    <location>
        <begin position="402"/>
        <end position="421"/>
    </location>
</feature>
<dbReference type="InterPro" id="IPR050469">
    <property type="entry name" value="Diguanylate_Cyclase"/>
</dbReference>
<protein>
    <recommendedName>
        <fullName evidence="3">GGDEF domain-containing protein</fullName>
    </recommendedName>
</protein>
<dbReference type="PANTHER" id="PTHR45138:SF9">
    <property type="entry name" value="DIGUANYLATE CYCLASE DGCM-RELATED"/>
    <property type="match status" value="1"/>
</dbReference>
<comment type="caution">
    <text evidence="4">The sequence shown here is derived from an EMBL/GenBank/DDBJ whole genome shotgun (WGS) entry which is preliminary data.</text>
</comment>